<name>A0ABQ8HIC7_9ROSI</name>
<proteinExistence type="inferred from homology"/>
<keyword evidence="8" id="KW-1185">Reference proteome</keyword>
<keyword evidence="3 6" id="KW-0812">Transmembrane</keyword>
<dbReference type="Gene3D" id="1.10.10.1740">
    <property type="entry name" value="Transmembrane protein 14-like"/>
    <property type="match status" value="1"/>
</dbReference>
<evidence type="ECO:0000313" key="8">
    <source>
        <dbReference type="Proteomes" id="UP000827721"/>
    </source>
</evidence>
<evidence type="ECO:0000256" key="3">
    <source>
        <dbReference type="ARBA" id="ARBA00022692"/>
    </source>
</evidence>
<evidence type="ECO:0000256" key="4">
    <source>
        <dbReference type="ARBA" id="ARBA00022989"/>
    </source>
</evidence>
<dbReference type="EMBL" id="JAFEMO010000010">
    <property type="protein sequence ID" value="KAH7560820.1"/>
    <property type="molecule type" value="Genomic_DNA"/>
</dbReference>
<feature type="transmembrane region" description="Helical" evidence="6">
    <location>
        <begin position="105"/>
        <end position="123"/>
    </location>
</feature>
<dbReference type="Pfam" id="PF03647">
    <property type="entry name" value="Tmemb_14"/>
    <property type="match status" value="1"/>
</dbReference>
<evidence type="ECO:0000256" key="1">
    <source>
        <dbReference type="ARBA" id="ARBA00004370"/>
    </source>
</evidence>
<protein>
    <submittedName>
        <fullName evidence="7">Uncharacterized protein</fullName>
    </submittedName>
</protein>
<evidence type="ECO:0000313" key="7">
    <source>
        <dbReference type="EMBL" id="KAH7560820.1"/>
    </source>
</evidence>
<feature type="transmembrane region" description="Helical" evidence="6">
    <location>
        <begin position="173"/>
        <end position="195"/>
    </location>
</feature>
<comment type="similarity">
    <text evidence="2">Belongs to the TMEM14 family.</text>
</comment>
<evidence type="ECO:0000256" key="5">
    <source>
        <dbReference type="ARBA" id="ARBA00023136"/>
    </source>
</evidence>
<comment type="caution">
    <text evidence="7">The sequence shown here is derived from an EMBL/GenBank/DDBJ whole genome shotgun (WGS) entry which is preliminary data.</text>
</comment>
<organism evidence="7 8">
    <name type="scientific">Xanthoceras sorbifolium</name>
    <dbReference type="NCBI Taxonomy" id="99658"/>
    <lineage>
        <taxon>Eukaryota</taxon>
        <taxon>Viridiplantae</taxon>
        <taxon>Streptophyta</taxon>
        <taxon>Embryophyta</taxon>
        <taxon>Tracheophyta</taxon>
        <taxon>Spermatophyta</taxon>
        <taxon>Magnoliopsida</taxon>
        <taxon>eudicotyledons</taxon>
        <taxon>Gunneridae</taxon>
        <taxon>Pentapetalae</taxon>
        <taxon>rosids</taxon>
        <taxon>malvids</taxon>
        <taxon>Sapindales</taxon>
        <taxon>Sapindaceae</taxon>
        <taxon>Xanthoceroideae</taxon>
        <taxon>Xanthoceras</taxon>
    </lineage>
</organism>
<dbReference type="Proteomes" id="UP000827721">
    <property type="component" value="Unassembled WGS sequence"/>
</dbReference>
<dbReference type="InterPro" id="IPR044890">
    <property type="entry name" value="TMEM14_sf"/>
</dbReference>
<reference evidence="7 8" key="1">
    <citation type="submission" date="2021-02" db="EMBL/GenBank/DDBJ databases">
        <title>Plant Genome Project.</title>
        <authorList>
            <person name="Zhang R.-G."/>
        </authorList>
    </citation>
    <scope>NUCLEOTIDE SEQUENCE [LARGE SCALE GENOMIC DNA]</scope>
    <source>
        <tissue evidence="7">Leaves</tissue>
    </source>
</reference>
<evidence type="ECO:0000256" key="6">
    <source>
        <dbReference type="SAM" id="Phobius"/>
    </source>
</evidence>
<gene>
    <name evidence="7" type="ORF">JRO89_XS10G0120000</name>
</gene>
<evidence type="ECO:0000256" key="2">
    <source>
        <dbReference type="ARBA" id="ARBA00007590"/>
    </source>
</evidence>
<keyword evidence="4 6" id="KW-1133">Transmembrane helix</keyword>
<feature type="transmembrane region" description="Helical" evidence="6">
    <location>
        <begin position="80"/>
        <end position="98"/>
    </location>
</feature>
<sequence>MSLSVSLVRIPTAAKHTKSSAFKTCRTNNDHLKRDDIRRAISFSSGLSAAACLRNGKRYFSSRRRLCCTSQLTLAELAPATSSAYGILLVGGGLFAFAKSGSKGSLFGGLTGAALMASAYFLMQAPENKAIGDALGFGSAFLFSSVFGMYVFPVLIVLFITVPGIRLAATRKLVPAGPLLGLSLFALAVFISAYMQDSL</sequence>
<keyword evidence="5 6" id="KW-0472">Membrane</keyword>
<feature type="transmembrane region" description="Helical" evidence="6">
    <location>
        <begin position="135"/>
        <end position="161"/>
    </location>
</feature>
<comment type="subcellular location">
    <subcellularLocation>
        <location evidence="1">Membrane</location>
    </subcellularLocation>
</comment>
<dbReference type="InterPro" id="IPR005349">
    <property type="entry name" value="TMEM14"/>
</dbReference>
<accession>A0ABQ8HIC7</accession>